<evidence type="ECO:0000256" key="3">
    <source>
        <dbReference type="ARBA" id="ARBA00022729"/>
    </source>
</evidence>
<evidence type="ECO:0000256" key="4">
    <source>
        <dbReference type="ARBA" id="ARBA00023136"/>
    </source>
</evidence>
<evidence type="ECO:0000256" key="2">
    <source>
        <dbReference type="ARBA" id="ARBA00006275"/>
    </source>
</evidence>
<keyword evidence="10" id="KW-1185">Reference proteome</keyword>
<dbReference type="PROSITE" id="PS51257">
    <property type="entry name" value="PROKAR_LIPOPROTEIN"/>
    <property type="match status" value="1"/>
</dbReference>
<proteinExistence type="inferred from homology"/>
<evidence type="ECO:0000256" key="6">
    <source>
        <dbReference type="SAM" id="SignalP"/>
    </source>
</evidence>
<feature type="domain" description="RagB/SusD" evidence="7">
    <location>
        <begin position="406"/>
        <end position="554"/>
    </location>
</feature>
<dbReference type="Gene3D" id="1.25.40.390">
    <property type="match status" value="1"/>
</dbReference>
<evidence type="ECO:0000259" key="7">
    <source>
        <dbReference type="Pfam" id="PF07980"/>
    </source>
</evidence>
<evidence type="ECO:0000313" key="10">
    <source>
        <dbReference type="Proteomes" id="UP000194873"/>
    </source>
</evidence>
<keyword evidence="4" id="KW-0472">Membrane</keyword>
<feature type="signal peptide" evidence="6">
    <location>
        <begin position="1"/>
        <end position="24"/>
    </location>
</feature>
<protein>
    <submittedName>
        <fullName evidence="9">RagB/SusD family nutrient uptake outer membrane protein</fullName>
    </submittedName>
</protein>
<dbReference type="GO" id="GO:0009279">
    <property type="term" value="C:cell outer membrane"/>
    <property type="evidence" value="ECO:0007669"/>
    <property type="project" value="UniProtKB-SubCell"/>
</dbReference>
<evidence type="ECO:0000256" key="1">
    <source>
        <dbReference type="ARBA" id="ARBA00004442"/>
    </source>
</evidence>
<dbReference type="InterPro" id="IPR033985">
    <property type="entry name" value="SusD-like_N"/>
</dbReference>
<organism evidence="9 10">
    <name type="scientific">Hymenobacter crusticola</name>
    <dbReference type="NCBI Taxonomy" id="1770526"/>
    <lineage>
        <taxon>Bacteria</taxon>
        <taxon>Pseudomonadati</taxon>
        <taxon>Bacteroidota</taxon>
        <taxon>Cytophagia</taxon>
        <taxon>Cytophagales</taxon>
        <taxon>Hymenobacteraceae</taxon>
        <taxon>Hymenobacter</taxon>
    </lineage>
</organism>
<dbReference type="OrthoDB" id="9792139at2"/>
<dbReference type="AlphaFoldDB" id="A0A243WGX7"/>
<keyword evidence="3 6" id="KW-0732">Signal</keyword>
<evidence type="ECO:0000256" key="5">
    <source>
        <dbReference type="ARBA" id="ARBA00023237"/>
    </source>
</evidence>
<name>A0A243WGX7_9BACT</name>
<evidence type="ECO:0000259" key="8">
    <source>
        <dbReference type="Pfam" id="PF14322"/>
    </source>
</evidence>
<keyword evidence="5" id="KW-0998">Cell outer membrane</keyword>
<sequence length="554" mass="62087">MKTLKYSKLALAAALLMVATSSCKDLLDEKVVSQVGSDYITTAAGFEAGTKAVYSSLRDFYGRENGMDVTVFGTDTYTFGSDGSYKYMNQYTTQLDSRTQPIVDIWNALYVGINTANAVVDQAPNVTGLDEAVKKRRVAEVKFLRAHHYFVLVQLYGAVPLVLNQIKAATKEATRTPVKDVYAAIVSDLESALVDLTPTTPDYGRVTKGACEHLLARVYLTKATSEAAAPDDYAKAATYAQNVIKNYTYKLLPDYASVFQQGSGEINDEVIFATQYTADPTTNGVGNETHLYFVMEYDAQAGMKRDVSIGRPFRRFRPTVYMLDTVFARRYRVNDSRYAKSYRTVYYCNNPGTFTNLFDTSKPSVTLKLGDTAIYLPGYEMPLAQRAKKPYQVMTPSLYRPNLFPTLTKFLDPLRPDLQYQPGSRDFLMFRLAETYLIAAEALLKQGKTADALPFINAVRRRAAFPGKEAAMQITAGQLTMDFIMEERERELQGEMFRWFDLKRWGALISRVQKYNPDAAPNIKAGKHELRPIPQDQIDRTAGGITAFPQNPGY</sequence>
<feature type="domain" description="SusD-like N-terminal" evidence="8">
    <location>
        <begin position="44"/>
        <end position="220"/>
    </location>
</feature>
<dbReference type="Proteomes" id="UP000194873">
    <property type="component" value="Unassembled WGS sequence"/>
</dbReference>
<comment type="subcellular location">
    <subcellularLocation>
        <location evidence="1">Cell outer membrane</location>
    </subcellularLocation>
</comment>
<evidence type="ECO:0000313" key="9">
    <source>
        <dbReference type="EMBL" id="OUJ74211.1"/>
    </source>
</evidence>
<gene>
    <name evidence="9" type="ORF">BXP70_10805</name>
</gene>
<dbReference type="SUPFAM" id="SSF48452">
    <property type="entry name" value="TPR-like"/>
    <property type="match status" value="1"/>
</dbReference>
<accession>A0A243WGX7</accession>
<dbReference type="InterPro" id="IPR011990">
    <property type="entry name" value="TPR-like_helical_dom_sf"/>
</dbReference>
<dbReference type="Pfam" id="PF07980">
    <property type="entry name" value="SusD_RagB"/>
    <property type="match status" value="1"/>
</dbReference>
<comment type="similarity">
    <text evidence="2">Belongs to the SusD family.</text>
</comment>
<dbReference type="CDD" id="cd08977">
    <property type="entry name" value="SusD"/>
    <property type="match status" value="1"/>
</dbReference>
<dbReference type="RefSeq" id="WP_086594065.1">
    <property type="nucleotide sequence ID" value="NZ_MTSE01000004.1"/>
</dbReference>
<reference evidence="9 10" key="1">
    <citation type="submission" date="2017-01" db="EMBL/GenBank/DDBJ databases">
        <title>A new Hymenobacter.</title>
        <authorList>
            <person name="Liang Y."/>
            <person name="Feng F."/>
        </authorList>
    </citation>
    <scope>NUCLEOTIDE SEQUENCE [LARGE SCALE GENOMIC DNA]</scope>
    <source>
        <strain evidence="9">MIMBbqt21</strain>
    </source>
</reference>
<comment type="caution">
    <text evidence="9">The sequence shown here is derived from an EMBL/GenBank/DDBJ whole genome shotgun (WGS) entry which is preliminary data.</text>
</comment>
<dbReference type="Pfam" id="PF14322">
    <property type="entry name" value="SusD-like_3"/>
    <property type="match status" value="1"/>
</dbReference>
<dbReference type="EMBL" id="MTSE01000004">
    <property type="protein sequence ID" value="OUJ74211.1"/>
    <property type="molecule type" value="Genomic_DNA"/>
</dbReference>
<feature type="chain" id="PRO_5012918943" evidence="6">
    <location>
        <begin position="25"/>
        <end position="554"/>
    </location>
</feature>
<dbReference type="InterPro" id="IPR012944">
    <property type="entry name" value="SusD_RagB_dom"/>
</dbReference>